<keyword evidence="3" id="KW-1185">Reference proteome</keyword>
<accession>A0A558BRR8</accession>
<proteinExistence type="predicted"/>
<dbReference type="RefSeq" id="WP_144849828.1">
    <property type="nucleotide sequence ID" value="NZ_VMRJ01000004.1"/>
</dbReference>
<feature type="transmembrane region" description="Helical" evidence="1">
    <location>
        <begin position="57"/>
        <end position="79"/>
    </location>
</feature>
<name>A0A558BRR8_9BACT</name>
<dbReference type="Proteomes" id="UP000317624">
    <property type="component" value="Unassembled WGS sequence"/>
</dbReference>
<evidence type="ECO:0000256" key="1">
    <source>
        <dbReference type="SAM" id="Phobius"/>
    </source>
</evidence>
<dbReference type="OrthoDB" id="5966766at2"/>
<organism evidence="2 3">
    <name type="scientific">Hymenobacter setariae</name>
    <dbReference type="NCBI Taxonomy" id="2594794"/>
    <lineage>
        <taxon>Bacteria</taxon>
        <taxon>Pseudomonadati</taxon>
        <taxon>Bacteroidota</taxon>
        <taxon>Cytophagia</taxon>
        <taxon>Cytophagales</taxon>
        <taxon>Hymenobacteraceae</taxon>
        <taxon>Hymenobacter</taxon>
    </lineage>
</organism>
<keyword evidence="1" id="KW-1133">Transmembrane helix</keyword>
<keyword evidence="1" id="KW-0472">Membrane</keyword>
<gene>
    <name evidence="2" type="ORF">FNT36_16200</name>
</gene>
<dbReference type="EMBL" id="VMRJ01000004">
    <property type="protein sequence ID" value="TVT39201.1"/>
    <property type="molecule type" value="Genomic_DNA"/>
</dbReference>
<protein>
    <submittedName>
        <fullName evidence="2">Uncharacterized protein</fullName>
    </submittedName>
</protein>
<feature type="transmembrane region" description="Helical" evidence="1">
    <location>
        <begin position="100"/>
        <end position="127"/>
    </location>
</feature>
<feature type="transmembrane region" description="Helical" evidence="1">
    <location>
        <begin position="178"/>
        <end position="199"/>
    </location>
</feature>
<comment type="caution">
    <text evidence="2">The sequence shown here is derived from an EMBL/GenBank/DDBJ whole genome shotgun (WGS) entry which is preliminary data.</text>
</comment>
<evidence type="ECO:0000313" key="2">
    <source>
        <dbReference type="EMBL" id="TVT39201.1"/>
    </source>
</evidence>
<reference evidence="2 3" key="1">
    <citation type="submission" date="2019-07" db="EMBL/GenBank/DDBJ databases">
        <title>Hymenobacter sp. straun FUR1 Genome sequencing and assembly.</title>
        <authorList>
            <person name="Chhetri G."/>
        </authorList>
    </citation>
    <scope>NUCLEOTIDE SEQUENCE [LARGE SCALE GENOMIC DNA]</scope>
    <source>
        <strain evidence="2 3">Fur1</strain>
    </source>
</reference>
<evidence type="ECO:0000313" key="3">
    <source>
        <dbReference type="Proteomes" id="UP000317624"/>
    </source>
</evidence>
<feature type="transmembrane region" description="Helical" evidence="1">
    <location>
        <begin position="229"/>
        <end position="250"/>
    </location>
</feature>
<sequence>MNQYFNLARFGRLLRKHTLEHIKGYAISVAVLAGGIAVVLGSLTYLRHWPLDHEMQLILFIFGLLAAGGVFTSTVFAEVGDPKRAATALLLPTSHIEKYLVAWFYSLPLFLVIYAVVFTGVNLLILKVGSNGHPYELYDFSRGASEWVSPLLSYVLLHSVALWGAIYFQRLHVIKTAFLIFGSMLLLLLVNRQVMLALLPSSRPIAPFSDVWVGEGMQSSLLSLPDNQWQLLMVLLPIALAMLLWAASYARLTEKQL</sequence>
<keyword evidence="1" id="KW-0812">Transmembrane</keyword>
<feature type="transmembrane region" description="Helical" evidence="1">
    <location>
        <begin position="25"/>
        <end position="45"/>
    </location>
</feature>
<feature type="transmembrane region" description="Helical" evidence="1">
    <location>
        <begin position="147"/>
        <end position="166"/>
    </location>
</feature>
<dbReference type="AlphaFoldDB" id="A0A558BRR8"/>